<dbReference type="EMBL" id="LXQA010584711">
    <property type="protein sequence ID" value="MCI60606.1"/>
    <property type="molecule type" value="Genomic_DNA"/>
</dbReference>
<evidence type="ECO:0000313" key="1">
    <source>
        <dbReference type="EMBL" id="MCI60606.1"/>
    </source>
</evidence>
<reference evidence="1 2" key="1">
    <citation type="journal article" date="2018" name="Front. Plant Sci.">
        <title>Red Clover (Trifolium pratense) and Zigzag Clover (T. medium) - A Picture of Genomic Similarities and Differences.</title>
        <authorList>
            <person name="Dluhosova J."/>
            <person name="Istvanek J."/>
            <person name="Nedelnik J."/>
            <person name="Repkova J."/>
        </authorList>
    </citation>
    <scope>NUCLEOTIDE SEQUENCE [LARGE SCALE GENOMIC DNA]</scope>
    <source>
        <strain evidence="2">cv. 10/8</strain>
        <tissue evidence="1">Leaf</tissue>
    </source>
</reference>
<comment type="caution">
    <text evidence="1">The sequence shown here is derived from an EMBL/GenBank/DDBJ whole genome shotgun (WGS) entry which is preliminary data.</text>
</comment>
<feature type="non-terminal residue" evidence="1">
    <location>
        <position position="1"/>
    </location>
</feature>
<dbReference type="AlphaFoldDB" id="A0A392TKE0"/>
<dbReference type="Proteomes" id="UP000265520">
    <property type="component" value="Unassembled WGS sequence"/>
</dbReference>
<evidence type="ECO:0000313" key="2">
    <source>
        <dbReference type="Proteomes" id="UP000265520"/>
    </source>
</evidence>
<proteinExistence type="predicted"/>
<keyword evidence="2" id="KW-1185">Reference proteome</keyword>
<accession>A0A392TKE0</accession>
<sequence length="51" mass="5547">AKFEAGLQILGLLVERQIVSLSEKLDVPRQKSENLLFCLADARCSSLSEGA</sequence>
<organism evidence="1 2">
    <name type="scientific">Trifolium medium</name>
    <dbReference type="NCBI Taxonomy" id="97028"/>
    <lineage>
        <taxon>Eukaryota</taxon>
        <taxon>Viridiplantae</taxon>
        <taxon>Streptophyta</taxon>
        <taxon>Embryophyta</taxon>
        <taxon>Tracheophyta</taxon>
        <taxon>Spermatophyta</taxon>
        <taxon>Magnoliopsida</taxon>
        <taxon>eudicotyledons</taxon>
        <taxon>Gunneridae</taxon>
        <taxon>Pentapetalae</taxon>
        <taxon>rosids</taxon>
        <taxon>fabids</taxon>
        <taxon>Fabales</taxon>
        <taxon>Fabaceae</taxon>
        <taxon>Papilionoideae</taxon>
        <taxon>50 kb inversion clade</taxon>
        <taxon>NPAAA clade</taxon>
        <taxon>Hologalegina</taxon>
        <taxon>IRL clade</taxon>
        <taxon>Trifolieae</taxon>
        <taxon>Trifolium</taxon>
    </lineage>
</organism>
<protein>
    <submittedName>
        <fullName evidence="1">Uncharacterized protein</fullName>
    </submittedName>
</protein>
<name>A0A392TKE0_9FABA</name>